<gene>
    <name evidence="5" type="ordered locus">DP0479</name>
</gene>
<dbReference type="GO" id="GO:0005506">
    <property type="term" value="F:iron ion binding"/>
    <property type="evidence" value="ECO:0007669"/>
    <property type="project" value="InterPro"/>
</dbReference>
<dbReference type="InterPro" id="IPR036991">
    <property type="entry name" value="Fe_hydrogenase_ssu_sf"/>
</dbReference>
<keyword evidence="6" id="KW-1185">Reference proteome</keyword>
<dbReference type="Gene3D" id="3.40.50.1780">
    <property type="match status" value="1"/>
</dbReference>
<dbReference type="InterPro" id="IPR017896">
    <property type="entry name" value="4Fe4S_Fe-S-bd"/>
</dbReference>
<dbReference type="PROSITE" id="PS51379">
    <property type="entry name" value="4FE4S_FER_2"/>
    <property type="match status" value="2"/>
</dbReference>
<dbReference type="Gene3D" id="3.30.70.20">
    <property type="match status" value="2"/>
</dbReference>
<dbReference type="STRING" id="177439.DP0479"/>
<dbReference type="eggNOG" id="COG4624">
    <property type="taxonomic scope" value="Bacteria"/>
</dbReference>
<evidence type="ECO:0000259" key="4">
    <source>
        <dbReference type="PROSITE" id="PS51379"/>
    </source>
</evidence>
<dbReference type="Pfam" id="PF02256">
    <property type="entry name" value="Fe_hyd_SSU"/>
    <property type="match status" value="1"/>
</dbReference>
<organism evidence="5 6">
    <name type="scientific">Desulfotalea psychrophila (strain LSv54 / DSM 12343)</name>
    <dbReference type="NCBI Taxonomy" id="177439"/>
    <lineage>
        <taxon>Bacteria</taxon>
        <taxon>Pseudomonadati</taxon>
        <taxon>Thermodesulfobacteriota</taxon>
        <taxon>Desulfobulbia</taxon>
        <taxon>Desulfobulbales</taxon>
        <taxon>Desulfocapsaceae</taxon>
        <taxon>Desulfotalea</taxon>
    </lineage>
</organism>
<accession>Q6AR16</accession>
<dbReference type="KEGG" id="dps:DP0479"/>
<dbReference type="SMART" id="SM00902">
    <property type="entry name" value="Fe_hyd_SSU"/>
    <property type="match status" value="1"/>
</dbReference>
<keyword evidence="1" id="KW-0479">Metal-binding</keyword>
<protein>
    <submittedName>
        <fullName evidence="5">Probable Fe-center hydrogenase, large subunit</fullName>
    </submittedName>
</protein>
<dbReference type="Gene3D" id="4.10.260.20">
    <property type="entry name" value="Iron hydrogenase, small subunit"/>
    <property type="match status" value="1"/>
</dbReference>
<evidence type="ECO:0000256" key="3">
    <source>
        <dbReference type="ARBA" id="ARBA00023014"/>
    </source>
</evidence>
<feature type="domain" description="4Fe-4S ferredoxin-type" evidence="4">
    <location>
        <begin position="46"/>
        <end position="65"/>
    </location>
</feature>
<evidence type="ECO:0000256" key="1">
    <source>
        <dbReference type="ARBA" id="ARBA00022723"/>
    </source>
</evidence>
<dbReference type="Pfam" id="PF13237">
    <property type="entry name" value="Fer4_10"/>
    <property type="match status" value="1"/>
</dbReference>
<feature type="domain" description="4Fe-4S ferredoxin-type" evidence="4">
    <location>
        <begin position="16"/>
        <end position="45"/>
    </location>
</feature>
<dbReference type="Proteomes" id="UP000000602">
    <property type="component" value="Chromosome"/>
</dbReference>
<dbReference type="eggNOG" id="COG2221">
    <property type="taxonomic scope" value="Bacteria"/>
</dbReference>
<dbReference type="GO" id="GO:0008901">
    <property type="term" value="F:ferredoxin hydrogenase activity"/>
    <property type="evidence" value="ECO:0007669"/>
    <property type="project" value="InterPro"/>
</dbReference>
<dbReference type="HOGENOM" id="CLU_018240_2_0_7"/>
<name>Q6AR16_DESPS</name>
<dbReference type="InterPro" id="IPR009016">
    <property type="entry name" value="Fe_hydrogenase"/>
</dbReference>
<dbReference type="Gene3D" id="3.40.950.10">
    <property type="entry name" value="Fe-only Hydrogenase (Larger Subunit), Chain L, domain 3"/>
    <property type="match status" value="1"/>
</dbReference>
<evidence type="ECO:0000313" key="5">
    <source>
        <dbReference type="EMBL" id="CAG35208.1"/>
    </source>
</evidence>
<dbReference type="SUPFAM" id="SSF54862">
    <property type="entry name" value="4Fe-4S ferredoxins"/>
    <property type="match status" value="1"/>
</dbReference>
<dbReference type="PANTHER" id="PTHR11615">
    <property type="entry name" value="NITRATE, FORMATE, IRON DEHYDROGENASE"/>
    <property type="match status" value="1"/>
</dbReference>
<dbReference type="NCBIfam" id="TIGR02512">
    <property type="entry name" value="FeFe_hydrog_A"/>
    <property type="match status" value="1"/>
</dbReference>
<evidence type="ECO:0000313" key="6">
    <source>
        <dbReference type="Proteomes" id="UP000000602"/>
    </source>
</evidence>
<evidence type="ECO:0000256" key="2">
    <source>
        <dbReference type="ARBA" id="ARBA00023004"/>
    </source>
</evidence>
<dbReference type="PROSITE" id="PS00198">
    <property type="entry name" value="4FE4S_FER_1"/>
    <property type="match status" value="1"/>
</dbReference>
<reference evidence="6" key="1">
    <citation type="journal article" date="2004" name="Environ. Microbiol.">
        <title>The genome of Desulfotalea psychrophila, a sulfate-reducing bacterium from permanently cold Arctic sediments.</title>
        <authorList>
            <person name="Rabus R."/>
            <person name="Ruepp A."/>
            <person name="Frickey T."/>
            <person name="Rattei T."/>
            <person name="Fartmann B."/>
            <person name="Stark M."/>
            <person name="Bauer M."/>
            <person name="Zibat A."/>
            <person name="Lombardot T."/>
            <person name="Becker I."/>
            <person name="Amann J."/>
            <person name="Gellner K."/>
            <person name="Teeling H."/>
            <person name="Leuschner W.D."/>
            <person name="Gloeckner F.-O."/>
            <person name="Lupas A.N."/>
            <person name="Amann R."/>
            <person name="Klenk H.-P."/>
        </authorList>
    </citation>
    <scope>NUCLEOTIDE SEQUENCE [LARGE SCALE GENOMIC DNA]</scope>
    <source>
        <strain evidence="6">DSM 12343 / LSv54</strain>
    </source>
</reference>
<dbReference type="SUPFAM" id="SSF53920">
    <property type="entry name" value="Fe-only hydrogenase"/>
    <property type="match status" value="1"/>
</dbReference>
<sequence length="471" mass="50888">MAEITQFKRAIIMTKAIISIDQELCTGCGRCKEVCPVGAISGRLNRAHQIDTDACIFCGQCVQICSGYDSDLMSYATGRGKRLQNRGMLATVVEPLFAAHYRGDIFPLLAALADDEVSTFVQCAPAVRVALGEEFGMPYGSLTPGKLAAALHALGFTKVYDTNFAADLTIMEEGAELIARIGGQGKLPMFTSCCPGWVKFVEDQYPDLLEHLSSCKSPQQMAGTLFKTYGAQEAGIAPEKIFSLAVMPCTCKKFECERPEMAASGYRDVDLVITTRELAQLLKHVGIDFLALADAEFDNPLGCYSGAGNIFGTTGGVMEAALRSACEVLTGKPLPSVELDYVRGGEGVRFATVQHEGVELRVAIAAGLADIAPLLEQVRAGEADFQFMEVMCCPMGCVSGGGQPKTLLPSQVLEAHAGRRAGLYSHDKALPVRKSHENPEIKKLYEKFLGEPLGHQAHELLHTDHTLQRRQ</sequence>
<keyword evidence="3" id="KW-0411">Iron-sulfur</keyword>
<dbReference type="InterPro" id="IPR003149">
    <property type="entry name" value="Fe_hydrogenase_ssu"/>
</dbReference>
<dbReference type="EMBL" id="CR522870">
    <property type="protein sequence ID" value="CAG35208.1"/>
    <property type="molecule type" value="Genomic_DNA"/>
</dbReference>
<dbReference type="Pfam" id="PF02906">
    <property type="entry name" value="Fe_hyd_lg_C"/>
    <property type="match status" value="1"/>
</dbReference>
<dbReference type="InterPro" id="IPR013352">
    <property type="entry name" value="Fe_hydrogenase_subset"/>
</dbReference>
<dbReference type="InterPro" id="IPR017900">
    <property type="entry name" value="4Fe4S_Fe_S_CS"/>
</dbReference>
<dbReference type="AlphaFoldDB" id="Q6AR16"/>
<dbReference type="GO" id="GO:0051536">
    <property type="term" value="F:iron-sulfur cluster binding"/>
    <property type="evidence" value="ECO:0007669"/>
    <property type="project" value="UniProtKB-KW"/>
</dbReference>
<keyword evidence="2" id="KW-0408">Iron</keyword>
<dbReference type="InterPro" id="IPR050340">
    <property type="entry name" value="Cytosolic_Fe-S_CAF"/>
</dbReference>
<dbReference type="InterPro" id="IPR004108">
    <property type="entry name" value="Fe_hydrogenase_lsu_C"/>
</dbReference>
<proteinExistence type="predicted"/>